<dbReference type="EMBL" id="GEDG01040576">
    <property type="protein sequence ID" value="JAP06681.1"/>
    <property type="molecule type" value="Transcribed_RNA"/>
</dbReference>
<evidence type="ECO:0000313" key="1">
    <source>
        <dbReference type="EMBL" id="JAP06681.1"/>
    </source>
</evidence>
<sequence>MVLQLKLTRRRAVMPSDRTSRDCFFKKCRKFCLLASSKQKSRMISWSLHVLSFPLDRFTAKTKLLSIRSSKH</sequence>
<protein>
    <submittedName>
        <fullName evidence="1">Putative ovule protein</fullName>
    </submittedName>
</protein>
<dbReference type="AlphaFoldDB" id="A0A0V0GG44"/>
<organism evidence="1">
    <name type="scientific">Solanum chacoense</name>
    <name type="common">Chaco potato</name>
    <dbReference type="NCBI Taxonomy" id="4108"/>
    <lineage>
        <taxon>Eukaryota</taxon>
        <taxon>Viridiplantae</taxon>
        <taxon>Streptophyta</taxon>
        <taxon>Embryophyta</taxon>
        <taxon>Tracheophyta</taxon>
        <taxon>Spermatophyta</taxon>
        <taxon>Magnoliopsida</taxon>
        <taxon>eudicotyledons</taxon>
        <taxon>Gunneridae</taxon>
        <taxon>Pentapetalae</taxon>
        <taxon>asterids</taxon>
        <taxon>lamiids</taxon>
        <taxon>Solanales</taxon>
        <taxon>Solanaceae</taxon>
        <taxon>Solanoideae</taxon>
        <taxon>Solaneae</taxon>
        <taxon>Solanum</taxon>
    </lineage>
</organism>
<reference evidence="1" key="1">
    <citation type="submission" date="2015-12" db="EMBL/GenBank/DDBJ databases">
        <title>Gene expression during late stages of embryo sac development: a critical building block for successful pollen-pistil interactions.</title>
        <authorList>
            <person name="Liu Y."/>
            <person name="Joly V."/>
            <person name="Sabar M."/>
            <person name="Matton D.P."/>
        </authorList>
    </citation>
    <scope>NUCLEOTIDE SEQUENCE</scope>
</reference>
<proteinExistence type="predicted"/>
<accession>A0A0V0GG44</accession>
<name>A0A0V0GG44_SOLCH</name>
<feature type="non-terminal residue" evidence="1">
    <location>
        <position position="72"/>
    </location>
</feature>